<reference evidence="2 3" key="1">
    <citation type="journal article" date="2012" name="PLoS Pathog.">
        <title>Diverse lifestyles and strategies of plant pathogenesis encoded in the genomes of eighteen Dothideomycetes fungi.</title>
        <authorList>
            <person name="Ohm R.A."/>
            <person name="Feau N."/>
            <person name="Henrissat B."/>
            <person name="Schoch C.L."/>
            <person name="Horwitz B.A."/>
            <person name="Barry K.W."/>
            <person name="Condon B.J."/>
            <person name="Copeland A.C."/>
            <person name="Dhillon B."/>
            <person name="Glaser F."/>
            <person name="Hesse C.N."/>
            <person name="Kosti I."/>
            <person name="LaButti K."/>
            <person name="Lindquist E.A."/>
            <person name="Lucas S."/>
            <person name="Salamov A.A."/>
            <person name="Bradshaw R.E."/>
            <person name="Ciuffetti L."/>
            <person name="Hamelin R.C."/>
            <person name="Kema G.H.J."/>
            <person name="Lawrence C."/>
            <person name="Scott J.A."/>
            <person name="Spatafora J.W."/>
            <person name="Turgeon B.G."/>
            <person name="de Wit P.J.G.M."/>
            <person name="Zhong S."/>
            <person name="Goodwin S.B."/>
            <person name="Grigoriev I.V."/>
        </authorList>
    </citation>
    <scope>NUCLEOTIDE SEQUENCE [LARGE SCALE GENOMIC DNA]</scope>
    <source>
        <strain evidence="2 3">SO2202</strain>
    </source>
</reference>
<protein>
    <submittedName>
        <fullName evidence="2">Uncharacterized protein</fullName>
    </submittedName>
</protein>
<proteinExistence type="predicted"/>
<name>N1QJV1_SPHMS</name>
<gene>
    <name evidence="2" type="ORF">SEPMUDRAFT_104728</name>
</gene>
<sequence length="226" mass="24947">MLLIEFQTASWKFTWNTYTRQYPTYLTSRYLQDAALDFFSDNELPSCMYNVDGTSLLYIVSLATYLHTTPLYSPPLHILARGAVFQLCVSSRWDDRHHVLRRAQCYQQLQPRDIGLNVEWGVRRSLARSLITMGGTSSVGHPLRLPPTGTGTLPPGRKNLGSAATTVRPTAGTEMSLGWSAHSAQAIALRAVLRGTYERFVAGVGDQPRQPACDTGIACGSAGYTF</sequence>
<evidence type="ECO:0000313" key="2">
    <source>
        <dbReference type="EMBL" id="EMF17480.1"/>
    </source>
</evidence>
<dbReference type="HOGENOM" id="CLU_1225447_0_0_1"/>
<dbReference type="GeneID" id="27897688"/>
<dbReference type="Proteomes" id="UP000016931">
    <property type="component" value="Unassembled WGS sequence"/>
</dbReference>
<organism evidence="2 3">
    <name type="scientific">Sphaerulina musiva (strain SO2202)</name>
    <name type="common">Poplar stem canker fungus</name>
    <name type="synonym">Septoria musiva</name>
    <dbReference type="NCBI Taxonomy" id="692275"/>
    <lineage>
        <taxon>Eukaryota</taxon>
        <taxon>Fungi</taxon>
        <taxon>Dikarya</taxon>
        <taxon>Ascomycota</taxon>
        <taxon>Pezizomycotina</taxon>
        <taxon>Dothideomycetes</taxon>
        <taxon>Dothideomycetidae</taxon>
        <taxon>Mycosphaerellales</taxon>
        <taxon>Mycosphaerellaceae</taxon>
        <taxon>Sphaerulina</taxon>
    </lineage>
</organism>
<feature type="compositionally biased region" description="Low complexity" evidence="1">
    <location>
        <begin position="142"/>
        <end position="157"/>
    </location>
</feature>
<dbReference type="EMBL" id="KB456260">
    <property type="protein sequence ID" value="EMF17480.1"/>
    <property type="molecule type" value="Genomic_DNA"/>
</dbReference>
<feature type="region of interest" description="Disordered" evidence="1">
    <location>
        <begin position="141"/>
        <end position="160"/>
    </location>
</feature>
<evidence type="ECO:0000256" key="1">
    <source>
        <dbReference type="SAM" id="MobiDB-lite"/>
    </source>
</evidence>
<evidence type="ECO:0000313" key="3">
    <source>
        <dbReference type="Proteomes" id="UP000016931"/>
    </source>
</evidence>
<keyword evidence="3" id="KW-1185">Reference proteome</keyword>
<accession>N1QJV1</accession>
<dbReference type="RefSeq" id="XP_016765601.1">
    <property type="nucleotide sequence ID" value="XM_016900551.1"/>
</dbReference>
<dbReference type="AlphaFoldDB" id="N1QJV1"/>